<evidence type="ECO:0000256" key="7">
    <source>
        <dbReference type="HAMAP-Rule" id="MF_00484"/>
    </source>
</evidence>
<dbReference type="GO" id="GO:0005978">
    <property type="term" value="P:glycogen biosynthetic process"/>
    <property type="evidence" value="ECO:0007669"/>
    <property type="project" value="UniProtKB-UniRule"/>
</dbReference>
<dbReference type="PANTHER" id="PTHR45825">
    <property type="entry name" value="GRANULE-BOUND STARCH SYNTHASE 1, CHLOROPLASTIC/AMYLOPLASTIC"/>
    <property type="match status" value="1"/>
</dbReference>
<accession>A0A120IAP7</accession>
<dbReference type="InterPro" id="IPR011835">
    <property type="entry name" value="GS/SS"/>
</dbReference>
<keyword evidence="5 7" id="KW-0808">Transferase</keyword>
<dbReference type="Proteomes" id="UP000062260">
    <property type="component" value="Chromosome"/>
</dbReference>
<protein>
    <recommendedName>
        <fullName evidence="7">Glycogen synthase</fullName>
        <ecNumber evidence="7">2.4.1.21</ecNumber>
    </recommendedName>
    <alternativeName>
        <fullName evidence="7">Starch [bacterial glycogen] synthase</fullName>
    </alternativeName>
</protein>
<evidence type="ECO:0000256" key="3">
    <source>
        <dbReference type="ARBA" id="ARBA00010281"/>
    </source>
</evidence>
<dbReference type="EC" id="2.4.1.21" evidence="7"/>
<dbReference type="HAMAP" id="MF_00484">
    <property type="entry name" value="Glycogen_synth"/>
    <property type="match status" value="1"/>
</dbReference>
<dbReference type="Pfam" id="PF08323">
    <property type="entry name" value="Glyco_transf_5"/>
    <property type="match status" value="1"/>
</dbReference>
<dbReference type="CDD" id="cd03791">
    <property type="entry name" value="GT5_Glycogen_synthase_DULL1-like"/>
    <property type="match status" value="1"/>
</dbReference>
<keyword evidence="9" id="KW-1185">Reference proteome</keyword>
<dbReference type="Gene3D" id="3.40.50.2000">
    <property type="entry name" value="Glycogen Phosphorylase B"/>
    <property type="match status" value="2"/>
</dbReference>
<dbReference type="GO" id="GO:0004373">
    <property type="term" value="F:alpha-1,4-glucan glucosyltransferase (UDP-glucose donor) activity"/>
    <property type="evidence" value="ECO:0007669"/>
    <property type="project" value="InterPro"/>
</dbReference>
<keyword evidence="4 7" id="KW-0328">Glycosyltransferase</keyword>
<comment type="function">
    <text evidence="2 7">Synthesizes alpha-1,4-glucan chains using ADP-glucose.</text>
</comment>
<evidence type="ECO:0000256" key="1">
    <source>
        <dbReference type="ARBA" id="ARBA00001478"/>
    </source>
</evidence>
<dbReference type="AlphaFoldDB" id="A0A120IAP7"/>
<dbReference type="PANTHER" id="PTHR45825:SF11">
    <property type="entry name" value="ALPHA AMYLASE DOMAIN-CONTAINING PROTEIN"/>
    <property type="match status" value="1"/>
</dbReference>
<name>A0A120IAP7_9LACT</name>
<evidence type="ECO:0000313" key="9">
    <source>
        <dbReference type="Proteomes" id="UP000062260"/>
    </source>
</evidence>
<dbReference type="RefSeq" id="WP_067977454.1">
    <property type="nucleotide sequence ID" value="NZ_CP014163.1"/>
</dbReference>
<dbReference type="NCBIfam" id="TIGR02095">
    <property type="entry name" value="glgA"/>
    <property type="match status" value="1"/>
</dbReference>
<dbReference type="KEGG" id="auh:AWM75_01605"/>
<evidence type="ECO:0000256" key="6">
    <source>
        <dbReference type="ARBA" id="ARBA00023056"/>
    </source>
</evidence>
<dbReference type="STRING" id="128944.AWM75_01605"/>
<dbReference type="InterPro" id="IPR013534">
    <property type="entry name" value="Starch_synth_cat_dom"/>
</dbReference>
<evidence type="ECO:0000256" key="2">
    <source>
        <dbReference type="ARBA" id="ARBA00002764"/>
    </source>
</evidence>
<dbReference type="Pfam" id="PF00534">
    <property type="entry name" value="Glycos_transf_1"/>
    <property type="match status" value="1"/>
</dbReference>
<dbReference type="GO" id="GO:0009011">
    <property type="term" value="F:alpha-1,4-glucan glucosyltransferase (ADP-glucose donor) activity"/>
    <property type="evidence" value="ECO:0007669"/>
    <property type="project" value="UniProtKB-UniRule"/>
</dbReference>
<comment type="pathway">
    <text evidence="7">Glycan biosynthesis; glycogen biosynthesis.</text>
</comment>
<dbReference type="InterPro" id="IPR001296">
    <property type="entry name" value="Glyco_trans_1"/>
</dbReference>
<dbReference type="EMBL" id="CP014163">
    <property type="protein sequence ID" value="AMB98768.1"/>
    <property type="molecule type" value="Genomic_DNA"/>
</dbReference>
<proteinExistence type="inferred from homology"/>
<dbReference type="UniPathway" id="UPA00164"/>
<reference evidence="9" key="2">
    <citation type="submission" date="2016-01" db="EMBL/GenBank/DDBJ databases">
        <title>Six Aerococcus type strain genome sequencing and assembly using PacBio and Illumina Hiseq.</title>
        <authorList>
            <person name="Carkaci D."/>
            <person name="Dargis R."/>
            <person name="Nielsen X.C."/>
            <person name="Skovgaard O."/>
            <person name="Fuursted K."/>
            <person name="Christensen J.J."/>
        </authorList>
    </citation>
    <scope>NUCLEOTIDE SEQUENCE [LARGE SCALE GENOMIC DNA]</scope>
    <source>
        <strain evidence="9">CCUG42038B</strain>
    </source>
</reference>
<feature type="binding site" evidence="7">
    <location>
        <position position="15"/>
    </location>
    <ligand>
        <name>ADP-alpha-D-glucose</name>
        <dbReference type="ChEBI" id="CHEBI:57498"/>
    </ligand>
</feature>
<sequence length="481" mass="54689">MKILFAASESAPFFKSGGLGDVAYALPKELKKQGIDIRVVLPLYNHMAEKYKQELTHVVDFEVELGHYRRKYVGVEALELDGVTYYFIDNKEYFDRGVLYGEPDEGERFGYFDLAVIEMMEKIDFIPNIIHCNDWQTAMIPALLVDKYHWVEAYRDIRKILTIHNIRFQGWYPSEILYDVFNTTMSLFHPNGAQAGNMVNFMKAGINFSDIVTTVSPNYAGEIQTPEFGEGLDGVLRQNSWKIRGIINGIDYDINNPATDANIVENYELDTAVTGKRANKVALQERLGLAVDPDLPLMGVVSRLTDQKGMQLIEAKAEEIINTQDVQIVILGTGDAQFENSFRFFEWKYPGIFCAYIDFDVALAQQIYAASDIFLMPSAFEPCGLSQMISMRYGTLPLVHETGGLKDTVTPYNQYTGTGNGFSFGIFNDHTFAQTVYYALDVYNNQPEAWEKLIYQAMTTDFRWVHPAGDYIAIYQDLLDE</sequence>
<comment type="catalytic activity">
    <reaction evidence="1 7">
        <text>[(1-&gt;4)-alpha-D-glucosyl](n) + ADP-alpha-D-glucose = [(1-&gt;4)-alpha-D-glucosyl](n+1) + ADP + H(+)</text>
        <dbReference type="Rhea" id="RHEA:18189"/>
        <dbReference type="Rhea" id="RHEA-COMP:9584"/>
        <dbReference type="Rhea" id="RHEA-COMP:9587"/>
        <dbReference type="ChEBI" id="CHEBI:15378"/>
        <dbReference type="ChEBI" id="CHEBI:15444"/>
        <dbReference type="ChEBI" id="CHEBI:57498"/>
        <dbReference type="ChEBI" id="CHEBI:456216"/>
        <dbReference type="EC" id="2.4.1.21"/>
    </reaction>
</comment>
<gene>
    <name evidence="7" type="primary">glgA</name>
    <name evidence="8" type="ORF">AWM75_01605</name>
</gene>
<organism evidence="8 9">
    <name type="scientific">Aerococcus urinaehominis</name>
    <dbReference type="NCBI Taxonomy" id="128944"/>
    <lineage>
        <taxon>Bacteria</taxon>
        <taxon>Bacillati</taxon>
        <taxon>Bacillota</taxon>
        <taxon>Bacilli</taxon>
        <taxon>Lactobacillales</taxon>
        <taxon>Aerococcaceae</taxon>
        <taxon>Aerococcus</taxon>
    </lineage>
</organism>
<reference evidence="8 9" key="1">
    <citation type="journal article" date="2016" name="Genome Announc.">
        <title>Complete Genome Sequences of Aerococcus christensenii CCUG 28831T, Aerococcus sanguinicola CCUG 43001T, Aerococcus urinae CCUG 36881T, Aerococcus urinaeequi CCUG 28094T, Aerococcus urinaehominis CCUG 42038 BT, and Aerococcus viridans CCUG 4311T.</title>
        <authorList>
            <person name="Carkaci D."/>
            <person name="Dargis R."/>
            <person name="Nielsen X.C."/>
            <person name="Skovgaard O."/>
            <person name="Fuursted K."/>
            <person name="Christensen J.J."/>
        </authorList>
    </citation>
    <scope>NUCLEOTIDE SEQUENCE [LARGE SCALE GENOMIC DNA]</scope>
    <source>
        <strain evidence="8 9">CCUG42038B</strain>
    </source>
</reference>
<dbReference type="NCBIfam" id="NF001898">
    <property type="entry name" value="PRK00654.1-1"/>
    <property type="match status" value="1"/>
</dbReference>
<evidence type="ECO:0000256" key="4">
    <source>
        <dbReference type="ARBA" id="ARBA00022676"/>
    </source>
</evidence>
<comment type="similarity">
    <text evidence="3 7">Belongs to the glycosyltransferase 1 family. Bacterial/plant glycogen synthase subfamily.</text>
</comment>
<keyword evidence="6 7" id="KW-0320">Glycogen biosynthesis</keyword>
<evidence type="ECO:0000313" key="8">
    <source>
        <dbReference type="EMBL" id="AMB98768.1"/>
    </source>
</evidence>
<evidence type="ECO:0000256" key="5">
    <source>
        <dbReference type="ARBA" id="ARBA00022679"/>
    </source>
</evidence>
<dbReference type="SUPFAM" id="SSF53756">
    <property type="entry name" value="UDP-Glycosyltransferase/glycogen phosphorylase"/>
    <property type="match status" value="1"/>
</dbReference>
<dbReference type="OrthoDB" id="9808590at2"/>